<evidence type="ECO:0000313" key="2">
    <source>
        <dbReference type="EMBL" id="RII94383.1"/>
    </source>
</evidence>
<dbReference type="InterPro" id="IPR043504">
    <property type="entry name" value="Peptidase_S1_PA_chymotrypsin"/>
</dbReference>
<dbReference type="InterPro" id="IPR050966">
    <property type="entry name" value="Glutamyl_endopeptidase"/>
</dbReference>
<comment type="caution">
    <text evidence="2">The sequence shown here is derived from an EMBL/GenBank/DDBJ whole genome shotgun (WGS) entry which is preliminary data.</text>
</comment>
<keyword evidence="2" id="KW-0378">Hydrolase</keyword>
<dbReference type="EMBL" id="QWEC01000365">
    <property type="protein sequence ID" value="RII94383.1"/>
    <property type="molecule type" value="Genomic_DNA"/>
</dbReference>
<evidence type="ECO:0000313" key="3">
    <source>
        <dbReference type="Proteomes" id="UP000266298"/>
    </source>
</evidence>
<keyword evidence="2" id="KW-0645">Protease</keyword>
<dbReference type="RefSeq" id="WP_051629345.1">
    <property type="nucleotide sequence ID" value="NZ_QWEC01000365.1"/>
</dbReference>
<name>A0A399NJQ4_9MICO</name>
<keyword evidence="1" id="KW-0732">Signal</keyword>
<proteinExistence type="predicted"/>
<dbReference type="GO" id="GO:0008233">
    <property type="term" value="F:peptidase activity"/>
    <property type="evidence" value="ECO:0007669"/>
    <property type="project" value="UniProtKB-KW"/>
</dbReference>
<accession>A0A399NJQ4</accession>
<sequence length="317" mass="32290">MTRSPHPSRHPLRIAVAGALLTGGVLVSLAAAPAEASPAHPSADASSVSVPTVVSVPSAQAAAALAYWTPARKAAAIAASDGTVPGPAPEAASAAAAPISVAEHVAPVPHIGRFFYDRDGHSYACSANVVQSGNRSTVATAAHCLTGGGAFSTNAVFTPDYDNGTSPYGDWPMVTGVIAGGYFADNSDIADDSAFLVVAHDAAGRDIQSVVGGSPVLFDQPLVQPGTVYGYPAQGRFDGLTLQRCRGTFHAFSTQQIVLDCDMREGVSGGPIFEGDDASGPQYADENARVTAEPKVLGPIWLANEHAAYDTAAAYTG</sequence>
<dbReference type="InterPro" id="IPR009003">
    <property type="entry name" value="Peptidase_S1_PA"/>
</dbReference>
<dbReference type="PANTHER" id="PTHR15462">
    <property type="entry name" value="SERINE PROTEASE"/>
    <property type="match status" value="1"/>
</dbReference>
<evidence type="ECO:0000256" key="1">
    <source>
        <dbReference type="ARBA" id="ARBA00022729"/>
    </source>
</evidence>
<reference evidence="2 3" key="1">
    <citation type="submission" date="2018-08" db="EMBL/GenBank/DDBJ databases">
        <title>Genome Sequence of Clavibacter michiganensis Subspecies type strains, and the Atypical Peach-Colored Strains Isolated from Tomato.</title>
        <authorList>
            <person name="Osdaghi E."/>
            <person name="Portier P."/>
            <person name="Briand M."/>
            <person name="Jacques M.-A."/>
        </authorList>
    </citation>
    <scope>NUCLEOTIDE SEQUENCE [LARGE SCALE GENOMIC DNA]</scope>
    <source>
        <strain evidence="2 3">CFBP 7493</strain>
    </source>
</reference>
<organism evidence="2 3">
    <name type="scientific">Clavibacter michiganensis</name>
    <dbReference type="NCBI Taxonomy" id="28447"/>
    <lineage>
        <taxon>Bacteria</taxon>
        <taxon>Bacillati</taxon>
        <taxon>Actinomycetota</taxon>
        <taxon>Actinomycetes</taxon>
        <taxon>Micrococcales</taxon>
        <taxon>Microbacteriaceae</taxon>
        <taxon>Clavibacter</taxon>
    </lineage>
</organism>
<dbReference type="GO" id="GO:0006508">
    <property type="term" value="P:proteolysis"/>
    <property type="evidence" value="ECO:0007669"/>
    <property type="project" value="UniProtKB-KW"/>
</dbReference>
<gene>
    <name evidence="2" type="ORF">DZF96_15080</name>
</gene>
<dbReference type="SUPFAM" id="SSF50494">
    <property type="entry name" value="Trypsin-like serine proteases"/>
    <property type="match status" value="1"/>
</dbReference>
<dbReference type="PANTHER" id="PTHR15462:SF19">
    <property type="entry name" value="PEPTIDASE S1 DOMAIN-CONTAINING PROTEIN"/>
    <property type="match status" value="1"/>
</dbReference>
<protein>
    <submittedName>
        <fullName evidence="2">Serine protease</fullName>
    </submittedName>
</protein>
<dbReference type="Proteomes" id="UP000266298">
    <property type="component" value="Unassembled WGS sequence"/>
</dbReference>
<dbReference type="AlphaFoldDB" id="A0A399NJQ4"/>
<dbReference type="Gene3D" id="2.40.10.10">
    <property type="entry name" value="Trypsin-like serine proteases"/>
    <property type="match status" value="2"/>
</dbReference>